<evidence type="ECO:0000256" key="4">
    <source>
        <dbReference type="ARBA" id="ARBA00022741"/>
    </source>
</evidence>
<evidence type="ECO:0000256" key="3">
    <source>
        <dbReference type="ARBA" id="ARBA00022729"/>
    </source>
</evidence>
<protein>
    <submittedName>
        <fullName evidence="9">Torsin-1A</fullName>
    </submittedName>
</protein>
<dbReference type="Gene3D" id="3.40.50.300">
    <property type="entry name" value="P-loop containing nucleotide triphosphate hydrolases"/>
    <property type="match status" value="1"/>
</dbReference>
<dbReference type="InterPro" id="IPR049337">
    <property type="entry name" value="TOR1A_C"/>
</dbReference>
<dbReference type="InterPro" id="IPR027417">
    <property type="entry name" value="P-loop_NTPase"/>
</dbReference>
<evidence type="ECO:0000313" key="9">
    <source>
        <dbReference type="EMBL" id="KAK0050494.1"/>
    </source>
</evidence>
<dbReference type="SUPFAM" id="SSF52540">
    <property type="entry name" value="P-loop containing nucleoside triphosphate hydrolases"/>
    <property type="match status" value="1"/>
</dbReference>
<evidence type="ECO:0000256" key="2">
    <source>
        <dbReference type="ARBA" id="ARBA00006235"/>
    </source>
</evidence>
<dbReference type="InterPro" id="IPR001270">
    <property type="entry name" value="ClpA/B"/>
</dbReference>
<feature type="domain" description="Torsin-1A C-terminal" evidence="8">
    <location>
        <begin position="282"/>
        <end position="339"/>
    </location>
</feature>
<dbReference type="AlphaFoldDB" id="A0AAD8F572"/>
<dbReference type="Pfam" id="PF21376">
    <property type="entry name" value="TOR1A_C"/>
    <property type="match status" value="1"/>
</dbReference>
<gene>
    <name evidence="9" type="ORF">Bpfe_020022</name>
</gene>
<dbReference type="EMBL" id="JASAOG010000113">
    <property type="protein sequence ID" value="KAK0050494.1"/>
    <property type="molecule type" value="Genomic_DNA"/>
</dbReference>
<dbReference type="Proteomes" id="UP001233172">
    <property type="component" value="Unassembled WGS sequence"/>
</dbReference>
<dbReference type="FunFam" id="3.40.50.300:FF:002276">
    <property type="entry name" value="Torsin, putative"/>
    <property type="match status" value="1"/>
</dbReference>
<accession>A0AAD8F572</accession>
<sequence>MRAATYFSLSVLILHCSIPGSCFIQVSGIYAGVAALGSIIYTGFDSFVCHFKTCCDDKWIIKNLTGLEADLQRKLHGQHLVQKTVLGHIKGHLRTNNPSKALVLSFHGPTGVGKNFVSRIIAENLYREGLHSKFVHLISATKEFPHEGMVPFYKERLKAWIEGNVTECERSLFIFDEVDKLPTLLLDVIKPYLDYYEHLGGINYRRAIFLFLSNTGGADIGQIMFEHWQAGKRRERLELSHVENNIMKAAINADNHNGFWHSQLISTHLITAYIPFLPLGKEHVRKCIRDGLLNKNYFKEAGKIPQDLIDLIVKELTFFPAVEQVFSSTGCKRVSEKIDLVMADYKHSKRLEL</sequence>
<dbReference type="PANTHER" id="PTHR10760:SF2">
    <property type="entry name" value="LD13476P-RELATED"/>
    <property type="match status" value="1"/>
</dbReference>
<keyword evidence="10" id="KW-1185">Reference proteome</keyword>
<evidence type="ECO:0000313" key="10">
    <source>
        <dbReference type="Proteomes" id="UP001233172"/>
    </source>
</evidence>
<keyword evidence="5" id="KW-0256">Endoplasmic reticulum</keyword>
<keyword evidence="3" id="KW-0732">Signal</keyword>
<evidence type="ECO:0000256" key="7">
    <source>
        <dbReference type="ARBA" id="ARBA00023180"/>
    </source>
</evidence>
<keyword evidence="6" id="KW-0067">ATP-binding</keyword>
<comment type="similarity">
    <text evidence="2">Belongs to the ClpA/ClpB family. Torsin subfamily.</text>
</comment>
<keyword evidence="4" id="KW-0547">Nucleotide-binding</keyword>
<keyword evidence="7" id="KW-0325">Glycoprotein</keyword>
<dbReference type="GO" id="GO:0005524">
    <property type="term" value="F:ATP binding"/>
    <property type="evidence" value="ECO:0007669"/>
    <property type="project" value="UniProtKB-KW"/>
</dbReference>
<dbReference type="GO" id="GO:0005788">
    <property type="term" value="C:endoplasmic reticulum lumen"/>
    <property type="evidence" value="ECO:0007669"/>
    <property type="project" value="UniProtKB-SubCell"/>
</dbReference>
<dbReference type="PANTHER" id="PTHR10760">
    <property type="entry name" value="TORSIN"/>
    <property type="match status" value="1"/>
</dbReference>
<evidence type="ECO:0000259" key="8">
    <source>
        <dbReference type="Pfam" id="PF21376"/>
    </source>
</evidence>
<evidence type="ECO:0000256" key="5">
    <source>
        <dbReference type="ARBA" id="ARBA00022824"/>
    </source>
</evidence>
<dbReference type="GO" id="GO:0016887">
    <property type="term" value="F:ATP hydrolysis activity"/>
    <property type="evidence" value="ECO:0007669"/>
    <property type="project" value="InterPro"/>
</dbReference>
<organism evidence="9 10">
    <name type="scientific">Biomphalaria pfeifferi</name>
    <name type="common">Bloodfluke planorb</name>
    <name type="synonym">Freshwater snail</name>
    <dbReference type="NCBI Taxonomy" id="112525"/>
    <lineage>
        <taxon>Eukaryota</taxon>
        <taxon>Metazoa</taxon>
        <taxon>Spiralia</taxon>
        <taxon>Lophotrochozoa</taxon>
        <taxon>Mollusca</taxon>
        <taxon>Gastropoda</taxon>
        <taxon>Heterobranchia</taxon>
        <taxon>Euthyneura</taxon>
        <taxon>Panpulmonata</taxon>
        <taxon>Hygrophila</taxon>
        <taxon>Lymnaeoidea</taxon>
        <taxon>Planorbidae</taxon>
        <taxon>Biomphalaria</taxon>
    </lineage>
</organism>
<reference evidence="9" key="1">
    <citation type="journal article" date="2023" name="PLoS Negl. Trop. Dis.">
        <title>A genome sequence for Biomphalaria pfeifferi, the major vector snail for the human-infecting parasite Schistosoma mansoni.</title>
        <authorList>
            <person name="Bu L."/>
            <person name="Lu L."/>
            <person name="Laidemitt M.R."/>
            <person name="Zhang S.M."/>
            <person name="Mutuku M."/>
            <person name="Mkoji G."/>
            <person name="Steinauer M."/>
            <person name="Loker E.S."/>
        </authorList>
    </citation>
    <scope>NUCLEOTIDE SEQUENCE</scope>
    <source>
        <strain evidence="9">KasaAsao</strain>
    </source>
</reference>
<evidence type="ECO:0000256" key="1">
    <source>
        <dbReference type="ARBA" id="ARBA00004319"/>
    </source>
</evidence>
<dbReference type="Pfam" id="PF06309">
    <property type="entry name" value="Torsin"/>
    <property type="match status" value="1"/>
</dbReference>
<proteinExistence type="inferred from homology"/>
<dbReference type="PRINTS" id="PR00300">
    <property type="entry name" value="CLPPROTEASEA"/>
</dbReference>
<comment type="subcellular location">
    <subcellularLocation>
        <location evidence="1">Endoplasmic reticulum lumen</location>
    </subcellularLocation>
</comment>
<dbReference type="InterPro" id="IPR010448">
    <property type="entry name" value="Torsin"/>
</dbReference>
<comment type="caution">
    <text evidence="9">The sequence shown here is derived from an EMBL/GenBank/DDBJ whole genome shotgun (WGS) entry which is preliminary data.</text>
</comment>
<evidence type="ECO:0000256" key="6">
    <source>
        <dbReference type="ARBA" id="ARBA00022840"/>
    </source>
</evidence>
<name>A0AAD8F572_BIOPF</name>
<reference evidence="9" key="2">
    <citation type="submission" date="2023-04" db="EMBL/GenBank/DDBJ databases">
        <authorList>
            <person name="Bu L."/>
            <person name="Lu L."/>
            <person name="Laidemitt M.R."/>
            <person name="Zhang S.M."/>
            <person name="Mutuku M."/>
            <person name="Mkoji G."/>
            <person name="Steinauer M."/>
            <person name="Loker E.S."/>
        </authorList>
    </citation>
    <scope>NUCLEOTIDE SEQUENCE</scope>
    <source>
        <strain evidence="9">KasaAsao</strain>
        <tissue evidence="9">Whole Snail</tissue>
    </source>
</reference>